<proteinExistence type="inferred from homology"/>
<reference evidence="17" key="1">
    <citation type="submission" date="2025-08" db="UniProtKB">
        <authorList>
            <consortium name="RefSeq"/>
        </authorList>
    </citation>
    <scope>IDENTIFICATION</scope>
</reference>
<evidence type="ECO:0000256" key="4">
    <source>
        <dbReference type="ARBA" id="ARBA00010617"/>
    </source>
</evidence>
<dbReference type="InterPro" id="IPR017972">
    <property type="entry name" value="Cyt_P450_CS"/>
</dbReference>
<keyword evidence="15" id="KW-0812">Transmembrane</keyword>
<keyword evidence="8 14" id="KW-0492">Microsome</keyword>
<evidence type="ECO:0000256" key="13">
    <source>
        <dbReference type="RuleBase" id="RU000461"/>
    </source>
</evidence>
<evidence type="ECO:0000256" key="11">
    <source>
        <dbReference type="ARBA" id="ARBA00023033"/>
    </source>
</evidence>
<evidence type="ECO:0000313" key="16">
    <source>
        <dbReference type="Proteomes" id="UP000694871"/>
    </source>
</evidence>
<dbReference type="EC" id="1.14.14.-" evidence="14"/>
<keyword evidence="7 14" id="KW-0256">Endoplasmic reticulum</keyword>
<keyword evidence="11 13" id="KW-0503">Monooxygenase</keyword>
<evidence type="ECO:0000256" key="14">
    <source>
        <dbReference type="RuleBase" id="RU368049"/>
    </source>
</evidence>
<keyword evidence="15" id="KW-1133">Transmembrane helix</keyword>
<comment type="similarity">
    <text evidence="4 13">Belongs to the cytochrome P450 family.</text>
</comment>
<dbReference type="CDD" id="cd20650">
    <property type="entry name" value="CYP3A"/>
    <property type="match status" value="1"/>
</dbReference>
<protein>
    <recommendedName>
        <fullName evidence="14">Cytochrome P450 3A</fullName>
        <ecNumber evidence="14">1.14.14.-</ecNumber>
    </recommendedName>
</protein>
<evidence type="ECO:0000256" key="7">
    <source>
        <dbReference type="ARBA" id="ARBA00022824"/>
    </source>
</evidence>
<keyword evidence="12 15" id="KW-0472">Membrane</keyword>
<evidence type="ECO:0000256" key="3">
    <source>
        <dbReference type="ARBA" id="ARBA00004406"/>
    </source>
</evidence>
<keyword evidence="9 13" id="KW-0560">Oxidoreductase</keyword>
<keyword evidence="5 13" id="KW-0349">Heme</keyword>
<feature type="transmembrane region" description="Helical" evidence="15">
    <location>
        <begin position="218"/>
        <end position="236"/>
    </location>
</feature>
<keyword evidence="6 13" id="KW-0479">Metal-binding</keyword>
<evidence type="ECO:0000256" key="5">
    <source>
        <dbReference type="ARBA" id="ARBA00022617"/>
    </source>
</evidence>
<dbReference type="PROSITE" id="PS00086">
    <property type="entry name" value="CYTOCHROME_P450"/>
    <property type="match status" value="1"/>
</dbReference>
<dbReference type="SUPFAM" id="SSF48264">
    <property type="entry name" value="Cytochrome P450"/>
    <property type="match status" value="1"/>
</dbReference>
<name>A0ABM1KMG2_GEKJA</name>
<comment type="function">
    <text evidence="14">Cytochromes P450 are a group of heme-thiolate monooxygenases. In liver microsomes, this enzyme is involved in an NADPH-dependent electron transport pathway. It oxidizes a variety of structurally unrelated compounds, including steroids, fatty acids, and xenobiotics.</text>
</comment>
<dbReference type="PANTHER" id="PTHR24302:SF38">
    <property type="entry name" value="CYTOCHROME P450 3A5"/>
    <property type="match status" value="1"/>
</dbReference>
<evidence type="ECO:0000256" key="12">
    <source>
        <dbReference type="ARBA" id="ARBA00023136"/>
    </source>
</evidence>
<comment type="cofactor">
    <cofactor evidence="1 14">
        <name>heme</name>
        <dbReference type="ChEBI" id="CHEBI:30413"/>
    </cofactor>
</comment>
<keyword evidence="10 13" id="KW-0408">Iron</keyword>
<evidence type="ECO:0000256" key="15">
    <source>
        <dbReference type="SAM" id="Phobius"/>
    </source>
</evidence>
<evidence type="ECO:0000256" key="2">
    <source>
        <dbReference type="ARBA" id="ARBA00004174"/>
    </source>
</evidence>
<comment type="catalytic activity">
    <reaction evidence="14">
        <text>an organic molecule + reduced [NADPH--hemoprotein reductase] + O2 = an alcohol + oxidized [NADPH--hemoprotein reductase] + H2O + H(+)</text>
        <dbReference type="Rhea" id="RHEA:17149"/>
        <dbReference type="Rhea" id="RHEA-COMP:11964"/>
        <dbReference type="Rhea" id="RHEA-COMP:11965"/>
        <dbReference type="ChEBI" id="CHEBI:15377"/>
        <dbReference type="ChEBI" id="CHEBI:15378"/>
        <dbReference type="ChEBI" id="CHEBI:15379"/>
        <dbReference type="ChEBI" id="CHEBI:30879"/>
        <dbReference type="ChEBI" id="CHEBI:57618"/>
        <dbReference type="ChEBI" id="CHEBI:58210"/>
        <dbReference type="ChEBI" id="CHEBI:142491"/>
        <dbReference type="EC" id="1.14.14.1"/>
    </reaction>
</comment>
<dbReference type="Proteomes" id="UP000694871">
    <property type="component" value="Unplaced"/>
</dbReference>
<dbReference type="InterPro" id="IPR008072">
    <property type="entry name" value="Cyt_P450_E_CYP3A"/>
</dbReference>
<evidence type="ECO:0000313" key="17">
    <source>
        <dbReference type="RefSeq" id="XP_015274899.1"/>
    </source>
</evidence>
<dbReference type="InterPro" id="IPR050705">
    <property type="entry name" value="Cytochrome_P450_3A"/>
</dbReference>
<evidence type="ECO:0000256" key="1">
    <source>
        <dbReference type="ARBA" id="ARBA00001971"/>
    </source>
</evidence>
<dbReference type="PRINTS" id="PR01689">
    <property type="entry name" value="EP450IICYP3A"/>
</dbReference>
<dbReference type="Gene3D" id="1.10.630.10">
    <property type="entry name" value="Cytochrome P450"/>
    <property type="match status" value="1"/>
</dbReference>
<dbReference type="PANTHER" id="PTHR24302">
    <property type="entry name" value="CYTOCHROME P450 FAMILY 3"/>
    <property type="match status" value="1"/>
</dbReference>
<evidence type="ECO:0000256" key="8">
    <source>
        <dbReference type="ARBA" id="ARBA00022848"/>
    </source>
</evidence>
<evidence type="ECO:0000256" key="6">
    <source>
        <dbReference type="ARBA" id="ARBA00022723"/>
    </source>
</evidence>
<dbReference type="InterPro" id="IPR002402">
    <property type="entry name" value="Cyt_P450_E_grp-II"/>
</dbReference>
<evidence type="ECO:0000256" key="9">
    <source>
        <dbReference type="ARBA" id="ARBA00023002"/>
    </source>
</evidence>
<dbReference type="RefSeq" id="XP_015274899.1">
    <property type="nucleotide sequence ID" value="XM_015419413.1"/>
</dbReference>
<feature type="transmembrane region" description="Helical" evidence="15">
    <location>
        <begin position="12"/>
        <end position="30"/>
    </location>
</feature>
<accession>A0ABM1KMG2</accession>
<gene>
    <name evidence="17" type="primary">LOC107117318</name>
</gene>
<dbReference type="InterPro" id="IPR001128">
    <property type="entry name" value="Cyt_P450"/>
</dbReference>
<evidence type="ECO:0000256" key="10">
    <source>
        <dbReference type="ARBA" id="ARBA00023004"/>
    </source>
</evidence>
<dbReference type="Pfam" id="PF00067">
    <property type="entry name" value="p450"/>
    <property type="match status" value="1"/>
</dbReference>
<dbReference type="GeneID" id="107117318"/>
<dbReference type="InterPro" id="IPR036396">
    <property type="entry name" value="Cyt_P450_sf"/>
</dbReference>
<organism evidence="16 17">
    <name type="scientific">Gekko japonicus</name>
    <name type="common">Schlegel's Japanese gecko</name>
    <dbReference type="NCBI Taxonomy" id="146911"/>
    <lineage>
        <taxon>Eukaryota</taxon>
        <taxon>Metazoa</taxon>
        <taxon>Chordata</taxon>
        <taxon>Craniata</taxon>
        <taxon>Vertebrata</taxon>
        <taxon>Euteleostomi</taxon>
        <taxon>Lepidosauria</taxon>
        <taxon>Squamata</taxon>
        <taxon>Bifurcata</taxon>
        <taxon>Gekkota</taxon>
        <taxon>Gekkonidae</taxon>
        <taxon>Gekkoninae</taxon>
        <taxon>Gekko</taxon>
    </lineage>
</organism>
<sequence>MDLLPAFSPETWLLLTVLLGLVMLYGIWPFRVFKRLGIPGPTPVPFFGTALHYRHGFVQFDTMCHKKYGNIWGIYDGRQPVLGVMDPTIIKAVLVKECYTNFTNRRNVDLVGMLNQAVSIAKDEQWKRIRTVLSPTFTSGKLKEMFPIIKNYGEVLVQNVQKKVERDEPIEVKEIFGAYSMDVVTSTSFGVNIDSMNNPKDPFVKEIKKMTKFNSFDPLFILTFTCPFLIPLLRLMKVNLFPSDALDFFTRSVGKIREQRQKQGKGDRVDFLQLMIDSQGENSNGINGQQQSNGVDHSFKGLTDTEVLAQAVIFIFAGYEPSSNSLGYIAYLLATHPDVQQKLHDEIESVLPNKAPLTYDAIMQLEYLDMVINETQRLYPLGGRLERVSKKDVEINGVVIPKGTVVMIPPYNLHRDPEYWPEPEEFRPERFSKENRESIDPYTYLPFGAGPRNCIGMRFALVTMKVAIVRLLQHFSFRTCKETPIPLELSSQVFLMPKKPIVLKLVPREKEE</sequence>
<comment type="subcellular location">
    <subcellularLocation>
        <location evidence="3 14">Endoplasmic reticulum membrane</location>
        <topology evidence="3">Peripheral membrane protein</topology>
    </subcellularLocation>
    <subcellularLocation>
        <location evidence="2 14">Microsome membrane</location>
        <topology evidence="2">Peripheral membrane protein</topology>
    </subcellularLocation>
</comment>
<keyword evidence="16" id="KW-1185">Reference proteome</keyword>
<dbReference type="PRINTS" id="PR00385">
    <property type="entry name" value="P450"/>
</dbReference>
<dbReference type="PRINTS" id="PR00464">
    <property type="entry name" value="EP450II"/>
</dbReference>